<dbReference type="InterPro" id="IPR035985">
    <property type="entry name" value="Ubiquitin-activating_enz"/>
</dbReference>
<sequence>MRLNPGLHVVPIGGGTVLIGSGARTVQLTDCTPAVLEVLERLAHGVPDGTELELLRRCGVKEPAVAPLLSRLSEVLVPSAEQPRPQLGHLRDLLSADEAAAWARDGSADRMLERRSGSTVQVIGLGRTGAVVAQVLAAAGIGQLLLVDPLSVTVANLGTGYRSADLGRVRAVALSRRLDPEDRSLLVWPAVGVGPAELQGDLTVAVSLGALDRSLVAAARAADHPLLPVVVRDDDVVIGPWADPARPGCPECWDLWSTRTDPAQSDRTAALASARAGWEETALSHAAGEMAAGQVLARVDAGQQAGASGHVLRLSATGQARTSTVEPNPDCGCLLAAAFS</sequence>
<dbReference type="Pfam" id="PF00899">
    <property type="entry name" value="ThiF"/>
    <property type="match status" value="1"/>
</dbReference>
<reference evidence="2 3" key="1">
    <citation type="submission" date="2016-10" db="EMBL/GenBank/DDBJ databases">
        <authorList>
            <person name="de Groot N.N."/>
        </authorList>
    </citation>
    <scope>NUCLEOTIDE SEQUENCE [LARGE SCALE GENOMIC DNA]</scope>
    <source>
        <strain evidence="2 3">CGMCC 1.7054</strain>
    </source>
</reference>
<dbReference type="STRING" id="574650.SAMN04487966_101402"/>
<dbReference type="InterPro" id="IPR000594">
    <property type="entry name" value="ThiF_NAD_FAD-bd"/>
</dbReference>
<evidence type="ECO:0000313" key="3">
    <source>
        <dbReference type="Proteomes" id="UP000198881"/>
    </source>
</evidence>
<dbReference type="Gene3D" id="3.40.50.720">
    <property type="entry name" value="NAD(P)-binding Rossmann-like Domain"/>
    <property type="match status" value="1"/>
</dbReference>
<dbReference type="SUPFAM" id="SSF69572">
    <property type="entry name" value="Activating enzymes of the ubiquitin-like proteins"/>
    <property type="match status" value="1"/>
</dbReference>
<protein>
    <submittedName>
        <fullName evidence="2">Bacteriocin biosynthesis cyclodehydratase domain-containing protein</fullName>
    </submittedName>
</protein>
<keyword evidence="3" id="KW-1185">Reference proteome</keyword>
<accession>A0A1I7MEW8</accession>
<name>A0A1I7MEW8_9MICC</name>
<dbReference type="NCBIfam" id="TIGR03882">
    <property type="entry name" value="cyclo_dehyd_2"/>
    <property type="match status" value="1"/>
</dbReference>
<dbReference type="RefSeq" id="WP_143109383.1">
    <property type="nucleotide sequence ID" value="NZ_FPCG01000001.1"/>
</dbReference>
<proteinExistence type="predicted"/>
<dbReference type="OrthoDB" id="4426339at2"/>
<evidence type="ECO:0000259" key="1">
    <source>
        <dbReference type="Pfam" id="PF00899"/>
    </source>
</evidence>
<dbReference type="AlphaFoldDB" id="A0A1I7MEW8"/>
<evidence type="ECO:0000313" key="2">
    <source>
        <dbReference type="EMBL" id="SFV20485.1"/>
    </source>
</evidence>
<gene>
    <name evidence="2" type="ORF">SAMN04487966_101402</name>
</gene>
<dbReference type="InterPro" id="IPR022291">
    <property type="entry name" value="Bacteriocin_synth_cyclodeHase"/>
</dbReference>
<dbReference type="GO" id="GO:0008641">
    <property type="term" value="F:ubiquitin-like modifier activating enzyme activity"/>
    <property type="evidence" value="ECO:0007669"/>
    <property type="project" value="InterPro"/>
</dbReference>
<dbReference type="Proteomes" id="UP000198881">
    <property type="component" value="Unassembled WGS sequence"/>
</dbReference>
<organism evidence="2 3">
    <name type="scientific">Micrococcus terreus</name>
    <dbReference type="NCBI Taxonomy" id="574650"/>
    <lineage>
        <taxon>Bacteria</taxon>
        <taxon>Bacillati</taxon>
        <taxon>Actinomycetota</taxon>
        <taxon>Actinomycetes</taxon>
        <taxon>Micrococcales</taxon>
        <taxon>Micrococcaceae</taxon>
        <taxon>Micrococcus</taxon>
    </lineage>
</organism>
<feature type="domain" description="THIF-type NAD/FAD binding fold" evidence="1">
    <location>
        <begin position="112"/>
        <end position="178"/>
    </location>
</feature>
<dbReference type="EMBL" id="FPCG01000001">
    <property type="protein sequence ID" value="SFV20485.1"/>
    <property type="molecule type" value="Genomic_DNA"/>
</dbReference>